<feature type="region of interest" description="Disordered" evidence="1">
    <location>
        <begin position="36"/>
        <end position="73"/>
    </location>
</feature>
<organism evidence="2 3">
    <name type="scientific">Champsocephalus gunnari</name>
    <name type="common">Mackerel icefish</name>
    <dbReference type="NCBI Taxonomy" id="52237"/>
    <lineage>
        <taxon>Eukaryota</taxon>
        <taxon>Metazoa</taxon>
        <taxon>Chordata</taxon>
        <taxon>Craniata</taxon>
        <taxon>Vertebrata</taxon>
        <taxon>Euteleostomi</taxon>
        <taxon>Actinopterygii</taxon>
        <taxon>Neopterygii</taxon>
        <taxon>Teleostei</taxon>
        <taxon>Neoteleostei</taxon>
        <taxon>Acanthomorphata</taxon>
        <taxon>Eupercaria</taxon>
        <taxon>Perciformes</taxon>
        <taxon>Notothenioidei</taxon>
        <taxon>Channichthyidae</taxon>
        <taxon>Champsocephalus</taxon>
    </lineage>
</organism>
<evidence type="ECO:0000313" key="3">
    <source>
        <dbReference type="Proteomes" id="UP001331515"/>
    </source>
</evidence>
<dbReference type="EMBL" id="JAURVH010001527">
    <property type="protein sequence ID" value="KAK5914113.1"/>
    <property type="molecule type" value="Genomic_DNA"/>
</dbReference>
<gene>
    <name evidence="2" type="ORF">CgunFtcFv8_008575</name>
</gene>
<reference evidence="2 3" key="1">
    <citation type="journal article" date="2023" name="Mol. Biol. Evol.">
        <title>Genomics of Secondarily Temperate Adaptation in the Only Non-Antarctic Icefish.</title>
        <authorList>
            <person name="Rivera-Colon A.G."/>
            <person name="Rayamajhi N."/>
            <person name="Minhas B.F."/>
            <person name="Madrigal G."/>
            <person name="Bilyk K.T."/>
            <person name="Yoon V."/>
            <person name="Hune M."/>
            <person name="Gregory S."/>
            <person name="Cheng C.H.C."/>
            <person name="Catchen J.M."/>
        </authorList>
    </citation>
    <scope>NUCLEOTIDE SEQUENCE [LARGE SCALE GENOMIC DNA]</scope>
    <source>
        <tissue evidence="2">White muscle</tissue>
    </source>
</reference>
<comment type="caution">
    <text evidence="2">The sequence shown here is derived from an EMBL/GenBank/DDBJ whole genome shotgun (WGS) entry which is preliminary data.</text>
</comment>
<feature type="compositionally biased region" description="Polar residues" evidence="1">
    <location>
        <begin position="62"/>
        <end position="72"/>
    </location>
</feature>
<dbReference type="AlphaFoldDB" id="A0AAN8DAJ0"/>
<accession>A0AAN8DAJ0</accession>
<sequence>MSGGYASVWRQAVRQGVRRAVETGCAAEACHDDGSISYHYTDRQHPPDSSGAGDMNEKQKGGQATLTFSPSEVYSPPRTCISLGSRAACTGVVSPPFPRI</sequence>
<name>A0AAN8DAJ0_CHAGU</name>
<proteinExistence type="predicted"/>
<feature type="compositionally biased region" description="Basic and acidic residues" evidence="1">
    <location>
        <begin position="36"/>
        <end position="46"/>
    </location>
</feature>
<evidence type="ECO:0000256" key="1">
    <source>
        <dbReference type="SAM" id="MobiDB-lite"/>
    </source>
</evidence>
<evidence type="ECO:0000313" key="2">
    <source>
        <dbReference type="EMBL" id="KAK5914113.1"/>
    </source>
</evidence>
<keyword evidence="3" id="KW-1185">Reference proteome</keyword>
<protein>
    <submittedName>
        <fullName evidence="2">Uncharacterized protein</fullName>
    </submittedName>
</protein>
<dbReference type="Proteomes" id="UP001331515">
    <property type="component" value="Unassembled WGS sequence"/>
</dbReference>